<dbReference type="Gene3D" id="3.40.50.1390">
    <property type="entry name" value="Resolvase, N-terminal catalytic domain"/>
    <property type="match status" value="1"/>
</dbReference>
<evidence type="ECO:0000313" key="3">
    <source>
        <dbReference type="EMBL" id="KGG20342.1"/>
    </source>
</evidence>
<dbReference type="SMART" id="SM00857">
    <property type="entry name" value="Resolvase"/>
    <property type="match status" value="1"/>
</dbReference>
<dbReference type="RefSeq" id="WP_036906298.1">
    <property type="nucleotide sequence ID" value="NZ_CP138967.1"/>
</dbReference>
<proteinExistence type="inferred from homology"/>
<dbReference type="SUPFAM" id="SSF53041">
    <property type="entry name" value="Resolvase-like"/>
    <property type="match status" value="1"/>
</dbReference>
<dbReference type="PANTHER" id="PTHR30461:SF26">
    <property type="entry name" value="RESOLVASE HOMOLOG YNEB"/>
    <property type="match status" value="1"/>
</dbReference>
<evidence type="ECO:0000259" key="2">
    <source>
        <dbReference type="PROSITE" id="PS51736"/>
    </source>
</evidence>
<dbReference type="Proteomes" id="UP000030392">
    <property type="component" value="Unassembled WGS sequence"/>
</dbReference>
<comment type="caution">
    <text evidence="3">The sequence shown here is derived from an EMBL/GenBank/DDBJ whole genome shotgun (WGS) entry which is preliminary data.</text>
</comment>
<dbReference type="PROSITE" id="PS51736">
    <property type="entry name" value="RECOMBINASES_3"/>
    <property type="match status" value="1"/>
</dbReference>
<dbReference type="GO" id="GO:0000150">
    <property type="term" value="F:DNA strand exchange activity"/>
    <property type="evidence" value="ECO:0007669"/>
    <property type="project" value="InterPro"/>
</dbReference>
<dbReference type="PANTHER" id="PTHR30461">
    <property type="entry name" value="DNA-INVERTASE FROM LAMBDOID PROPHAGE"/>
    <property type="match status" value="1"/>
</dbReference>
<feature type="domain" description="Resolvase/invertase-type recombinase catalytic" evidence="2">
    <location>
        <begin position="2"/>
        <end position="142"/>
    </location>
</feature>
<dbReference type="Gene3D" id="1.10.10.10">
    <property type="entry name" value="Winged helix-like DNA-binding domain superfamily/Winged helix DNA-binding domain"/>
    <property type="match status" value="1"/>
</dbReference>
<sequence>MALYGYWRCSTNLQDQDRQVIALKEEGVPEENIFGDKITGTSNYGDREELSKCLDLLQQDDLLILEDLTRLGRTMVTMLVEVNKLIERGVYIKTLDGRLDTSLMNEEIVRLIVGVMGYASECELKGIIRRTSEGRAVAKSRGVKFGAKRKYDQFQIAEIMDKRRQGQGYGTIAKSLGMNRATVQKIVQREGATA</sequence>
<accession>A0A0A2C478</accession>
<name>A0A0A2C478_PROMR</name>
<dbReference type="AlphaFoldDB" id="A0A0A2C478"/>
<comment type="similarity">
    <text evidence="1">Belongs to the site-specific recombinase resolvase family.</text>
</comment>
<protein>
    <submittedName>
        <fullName evidence="3">DNA-invertase</fullName>
    </submittedName>
</protein>
<dbReference type="InterPro" id="IPR036162">
    <property type="entry name" value="Resolvase-like_N_sf"/>
</dbReference>
<reference evidence="4" key="1">
    <citation type="journal article" date="2014" name="Sci. Data">
        <title>Genomes of diverse isolates of the marine cyanobacterium Prochlorococcus.</title>
        <authorList>
            <person name="Biller S."/>
            <person name="Berube P."/>
            <person name="Thompson J."/>
            <person name="Kelly L."/>
            <person name="Roggensack S."/>
            <person name="Awad L."/>
            <person name="Roache-Johnson K."/>
            <person name="Ding H."/>
            <person name="Giovannoni S.J."/>
            <person name="Moore L.R."/>
            <person name="Chisholm S.W."/>
        </authorList>
    </citation>
    <scope>NUCLEOTIDE SEQUENCE [LARGE SCALE GENOMIC DNA]</scope>
    <source>
        <strain evidence="4">PAC1</strain>
    </source>
</reference>
<organism evidence="3 4">
    <name type="scientific">Prochlorococcus marinus str. PAC1</name>
    <dbReference type="NCBI Taxonomy" id="59924"/>
    <lineage>
        <taxon>Bacteria</taxon>
        <taxon>Bacillati</taxon>
        <taxon>Cyanobacteriota</taxon>
        <taxon>Cyanophyceae</taxon>
        <taxon>Synechococcales</taxon>
        <taxon>Prochlorococcaceae</taxon>
        <taxon>Prochlorococcus</taxon>
    </lineage>
</organism>
<dbReference type="Pfam" id="PF00239">
    <property type="entry name" value="Resolvase"/>
    <property type="match status" value="1"/>
</dbReference>
<dbReference type="InterPro" id="IPR036388">
    <property type="entry name" value="WH-like_DNA-bd_sf"/>
</dbReference>
<dbReference type="GO" id="GO:0003677">
    <property type="term" value="F:DNA binding"/>
    <property type="evidence" value="ECO:0007669"/>
    <property type="project" value="InterPro"/>
</dbReference>
<dbReference type="InterPro" id="IPR006119">
    <property type="entry name" value="Resolv_N"/>
</dbReference>
<evidence type="ECO:0000256" key="1">
    <source>
        <dbReference type="ARBA" id="ARBA00009913"/>
    </source>
</evidence>
<gene>
    <name evidence="3" type="ORF">EV03_1304</name>
</gene>
<dbReference type="InterPro" id="IPR050639">
    <property type="entry name" value="SSR_resolvase"/>
</dbReference>
<evidence type="ECO:0000313" key="4">
    <source>
        <dbReference type="Proteomes" id="UP000030392"/>
    </source>
</evidence>
<dbReference type="EMBL" id="JNAX01000012">
    <property type="protein sequence ID" value="KGG20342.1"/>
    <property type="molecule type" value="Genomic_DNA"/>
</dbReference>